<dbReference type="PANTHER" id="PTHR11220:SF58">
    <property type="entry name" value="SOUL HEME-BINDING FAMILY PROTEIN"/>
    <property type="match status" value="1"/>
</dbReference>
<comment type="caution">
    <text evidence="1">The sequence shown here is derived from an EMBL/GenBank/DDBJ whole genome shotgun (WGS) entry which is preliminary data.</text>
</comment>
<name>A0ABQ1BNN9_9MYCO</name>
<proteinExistence type="predicted"/>
<organism evidence="1 2">
    <name type="scientific">Mycobacterium kubicae</name>
    <dbReference type="NCBI Taxonomy" id="120959"/>
    <lineage>
        <taxon>Bacteria</taxon>
        <taxon>Bacillati</taxon>
        <taxon>Actinomycetota</taxon>
        <taxon>Actinomycetes</taxon>
        <taxon>Mycobacteriales</taxon>
        <taxon>Mycobacteriaceae</taxon>
        <taxon>Mycobacterium</taxon>
        <taxon>Mycobacterium simiae complex</taxon>
    </lineage>
</organism>
<dbReference type="SUPFAM" id="SSF55136">
    <property type="entry name" value="Probable bacterial effector-binding domain"/>
    <property type="match status" value="2"/>
</dbReference>
<dbReference type="RefSeq" id="WP_371869927.1">
    <property type="nucleotide sequence ID" value="NZ_BLKU01000003.1"/>
</dbReference>
<reference evidence="1 2" key="1">
    <citation type="journal article" date="2019" name="Emerg. Microbes Infect.">
        <title>Comprehensive subspecies identification of 175 nontuberculous mycobacteria species based on 7547 genomic profiles.</title>
        <authorList>
            <person name="Matsumoto Y."/>
            <person name="Kinjo T."/>
            <person name="Motooka D."/>
            <person name="Nabeya D."/>
            <person name="Jung N."/>
            <person name="Uechi K."/>
            <person name="Horii T."/>
            <person name="Iida T."/>
            <person name="Fujita J."/>
            <person name="Nakamura S."/>
        </authorList>
    </citation>
    <scope>NUCLEOTIDE SEQUENCE [LARGE SCALE GENOMIC DNA]</scope>
    <source>
        <strain evidence="1 2">JCM 13573</strain>
    </source>
</reference>
<sequence>MRSRVGWSTESESGHLRALGQIVEATASIFGIRSGTDEPPYSSQWLHDGIEVRKYGARIVAQTTVNADQEKARNIGFRRLAGYIFGGNNIAMTAPVAQQPRGNTGEKIPMTAPVAQRGSGDGEWLIQFFMPAEKTMTSLPEPNDPAVTLVEVPPETYAVRRFSGSRDPGAIARQTTLLQRALRDNGITATATPVTWFYDPPWTIPLLRRSEIAVPIDIAG</sequence>
<dbReference type="Gene3D" id="3.20.80.10">
    <property type="entry name" value="Regulatory factor, effector binding domain"/>
    <property type="match status" value="1"/>
</dbReference>
<dbReference type="PANTHER" id="PTHR11220">
    <property type="entry name" value="HEME-BINDING PROTEIN-RELATED"/>
    <property type="match status" value="1"/>
</dbReference>
<dbReference type="Pfam" id="PF04832">
    <property type="entry name" value="SOUL"/>
    <property type="match status" value="2"/>
</dbReference>
<dbReference type="InterPro" id="IPR011256">
    <property type="entry name" value="Reg_factor_effector_dom_sf"/>
</dbReference>
<evidence type="ECO:0000313" key="1">
    <source>
        <dbReference type="EMBL" id="GFG65315.1"/>
    </source>
</evidence>
<protein>
    <submittedName>
        <fullName evidence="1">Heme-binding protein</fullName>
    </submittedName>
</protein>
<dbReference type="InterPro" id="IPR006917">
    <property type="entry name" value="SOUL_heme-bd"/>
</dbReference>
<evidence type="ECO:0000313" key="2">
    <source>
        <dbReference type="Proteomes" id="UP000465306"/>
    </source>
</evidence>
<gene>
    <name evidence="1" type="ORF">MKUB_28050</name>
</gene>
<keyword evidence="2" id="KW-1185">Reference proteome</keyword>
<dbReference type="Proteomes" id="UP000465306">
    <property type="component" value="Unassembled WGS sequence"/>
</dbReference>
<accession>A0ABQ1BNN9</accession>
<dbReference type="EMBL" id="BLKU01000003">
    <property type="protein sequence ID" value="GFG65315.1"/>
    <property type="molecule type" value="Genomic_DNA"/>
</dbReference>